<feature type="domain" description="Transcription factor TFIID subunit 8 C-terminal" evidence="2">
    <location>
        <begin position="285"/>
        <end position="307"/>
    </location>
</feature>
<dbReference type="EMBL" id="JAPDMZ010000062">
    <property type="protein sequence ID" value="KAK0552484.1"/>
    <property type="molecule type" value="Genomic_DNA"/>
</dbReference>
<accession>A0AAN6GTK1</accession>
<gene>
    <name evidence="3" type="ORF">OC846_002888</name>
</gene>
<name>A0AAN6GTK1_9BASI</name>
<reference evidence="3" key="1">
    <citation type="journal article" date="2023" name="PhytoFront">
        <title>Draft Genome Resources of Seven Strains of Tilletia horrida, Causal Agent of Kernel Smut of Rice.</title>
        <authorList>
            <person name="Khanal S."/>
            <person name="Antony Babu S."/>
            <person name="Zhou X.G."/>
        </authorList>
    </citation>
    <scope>NUCLEOTIDE SEQUENCE</scope>
    <source>
        <strain evidence="3">TX6</strain>
    </source>
</reference>
<dbReference type="AlphaFoldDB" id="A0AAN6GTK1"/>
<feature type="compositionally biased region" description="Low complexity" evidence="1">
    <location>
        <begin position="133"/>
        <end position="149"/>
    </location>
</feature>
<comment type="caution">
    <text evidence="3">The sequence shown here is derived from an EMBL/GenBank/DDBJ whole genome shotgun (WGS) entry which is preliminary data.</text>
</comment>
<feature type="region of interest" description="Disordered" evidence="1">
    <location>
        <begin position="193"/>
        <end position="258"/>
    </location>
</feature>
<feature type="compositionally biased region" description="Pro residues" evidence="1">
    <location>
        <begin position="245"/>
        <end position="258"/>
    </location>
</feature>
<sequence length="424" mass="45983">MSSVARPRIPDEIEDTLNRLIIAILLSIDPDISCTQSFLQQLRAMLHSHLTALTSLVSRSSVALASTNSPSARDWMRGLQYVQTNRAPYGLSYGHLHHYLRTRPPVDAAILPASQRNSGQPIPSTPSIGSAPGRFGSAAGRSYASRSESWGPSTEQWLDSEGEQEDEYEDEQEQPWEMYPSIASSSRNQVRPVNFSGHLFKPPKHHVPIFPPTANGGESHDDATGGGPHQQPGLELGVLLDPDASAPPPGSIPNRNPPPIHKQVDADGMLTKQALAYMRAVQGVIPAHLPALPPRHAWRRTPYYTGTIALSTPASTSAAATAKSEVSNRSISNRLNRSVLNSSHHNNSTSLVDRKLQAARLAQNSLRRLISATEEAAAKAAEKQMADREERARKVEEMRKNAGAVADTSMSIVPQAAAIAPRSY</sequence>
<dbReference type="Pfam" id="PF10406">
    <property type="entry name" value="TAF8_C"/>
    <property type="match status" value="1"/>
</dbReference>
<evidence type="ECO:0000256" key="1">
    <source>
        <dbReference type="SAM" id="MobiDB-lite"/>
    </source>
</evidence>
<feature type="region of interest" description="Disordered" evidence="1">
    <location>
        <begin position="114"/>
        <end position="174"/>
    </location>
</feature>
<protein>
    <recommendedName>
        <fullName evidence="2">Transcription factor TFIID subunit 8 C-terminal domain-containing protein</fullName>
    </recommendedName>
</protein>
<feature type="region of interest" description="Disordered" evidence="1">
    <location>
        <begin position="380"/>
        <end position="406"/>
    </location>
</feature>
<organism evidence="3 4">
    <name type="scientific">Tilletia horrida</name>
    <dbReference type="NCBI Taxonomy" id="155126"/>
    <lineage>
        <taxon>Eukaryota</taxon>
        <taxon>Fungi</taxon>
        <taxon>Dikarya</taxon>
        <taxon>Basidiomycota</taxon>
        <taxon>Ustilaginomycotina</taxon>
        <taxon>Exobasidiomycetes</taxon>
        <taxon>Tilletiales</taxon>
        <taxon>Tilletiaceae</taxon>
        <taxon>Tilletia</taxon>
    </lineage>
</organism>
<feature type="compositionally biased region" description="Acidic residues" evidence="1">
    <location>
        <begin position="158"/>
        <end position="174"/>
    </location>
</feature>
<feature type="compositionally biased region" description="Basic and acidic residues" evidence="1">
    <location>
        <begin position="380"/>
        <end position="400"/>
    </location>
</feature>
<evidence type="ECO:0000259" key="2">
    <source>
        <dbReference type="Pfam" id="PF10406"/>
    </source>
</evidence>
<keyword evidence="4" id="KW-1185">Reference proteome</keyword>
<feature type="compositionally biased region" description="Polar residues" evidence="1">
    <location>
        <begin position="114"/>
        <end position="128"/>
    </location>
</feature>
<dbReference type="InterPro" id="IPR019473">
    <property type="entry name" value="TFIID_su8_C"/>
</dbReference>
<proteinExistence type="predicted"/>
<evidence type="ECO:0000313" key="4">
    <source>
        <dbReference type="Proteomes" id="UP001176517"/>
    </source>
</evidence>
<dbReference type="Proteomes" id="UP001176517">
    <property type="component" value="Unassembled WGS sequence"/>
</dbReference>
<evidence type="ECO:0000313" key="3">
    <source>
        <dbReference type="EMBL" id="KAK0552484.1"/>
    </source>
</evidence>